<dbReference type="PANTHER" id="PTHR13318">
    <property type="entry name" value="PARTNER OF PAIRED, ISOFORM B-RELATED"/>
    <property type="match status" value="1"/>
</dbReference>
<dbReference type="Gramene" id="OB10G11740.1">
    <property type="protein sequence ID" value="OB10G11740.1"/>
    <property type="gene ID" value="OB10G11740"/>
</dbReference>
<sequence length="566" mass="62155">MASTSPQTPPRPRRTEVGHWEITSLPEAEGWDSENPRSDEHNQCSAPSVDMQEDDSDDFHPTSLTDAGLIHLIEGCKRLEKLTLNWFSHISERGLLGIANGCWNLQSLALTGGYVPNHVLIALAEGCNLKELKLCAVEELTDEGLVEFVKIRGKSLVSLDISICNDCVTDRSLDAIGTYCHKLEVLSVESKDVKENKGLMSVAKGCQSLKSLKMLGLGVGDAALEAIGSFCSALETLFLDRLDKCSDRSLFSIANGCKQLKSLIIKSSDKFTDKSIELVSRNCKLLQHMEINGCHKVQTAALEHIGQLCTNLLGLTLSRLLIESNAFLGFGQRCFLLKSIYLDMCYEISDEAICHIAQGCKNLRELSIIRCYEIGDQAIISVGENCKELRELALHCLVRLTDAGLAAVSQCSFLQKLVIFACEQITDDGLTSIIRECHDLVHLGISDTKKMGDTTLAKVGEGFPKLKHLVMLRCHAISDIGLAHIARGCLQLKVCVVFQCSQVTPAGLATLAEGSSRLQRLVVEKGKVPEEAIEKCRMINGRLVILNGRYEIDVFGEHCEENLLLV</sequence>
<dbReference type="InterPro" id="IPR006553">
    <property type="entry name" value="Leu-rich_rpt_Cys-con_subtyp"/>
</dbReference>
<reference evidence="3" key="1">
    <citation type="journal article" date="2013" name="Nat. Commun.">
        <title>Whole-genome sequencing of Oryza brachyantha reveals mechanisms underlying Oryza genome evolution.</title>
        <authorList>
            <person name="Chen J."/>
            <person name="Huang Q."/>
            <person name="Gao D."/>
            <person name="Wang J."/>
            <person name="Lang Y."/>
            <person name="Liu T."/>
            <person name="Li B."/>
            <person name="Bai Z."/>
            <person name="Luis Goicoechea J."/>
            <person name="Liang C."/>
            <person name="Chen C."/>
            <person name="Zhang W."/>
            <person name="Sun S."/>
            <person name="Liao Y."/>
            <person name="Zhang X."/>
            <person name="Yang L."/>
            <person name="Song C."/>
            <person name="Wang M."/>
            <person name="Shi J."/>
            <person name="Liu G."/>
            <person name="Liu J."/>
            <person name="Zhou H."/>
            <person name="Zhou W."/>
            <person name="Yu Q."/>
            <person name="An N."/>
            <person name="Chen Y."/>
            <person name="Cai Q."/>
            <person name="Wang B."/>
            <person name="Liu B."/>
            <person name="Min J."/>
            <person name="Huang Y."/>
            <person name="Wu H."/>
            <person name="Li Z."/>
            <person name="Zhang Y."/>
            <person name="Yin Y."/>
            <person name="Song W."/>
            <person name="Jiang J."/>
            <person name="Jackson S.A."/>
            <person name="Wing R.A."/>
            <person name="Wang J."/>
            <person name="Chen M."/>
        </authorList>
    </citation>
    <scope>NUCLEOTIDE SEQUENCE [LARGE SCALE GENOMIC DNA]</scope>
    <source>
        <strain evidence="3">cv. IRGC 101232</strain>
    </source>
</reference>
<dbReference type="SMART" id="SM00367">
    <property type="entry name" value="LRR_CC"/>
    <property type="match status" value="15"/>
</dbReference>
<dbReference type="OMA" id="FSIANGC"/>
<dbReference type="Proteomes" id="UP000006038">
    <property type="component" value="Chromosome 10"/>
</dbReference>
<organism evidence="3">
    <name type="scientific">Oryza brachyantha</name>
    <name type="common">malo sina</name>
    <dbReference type="NCBI Taxonomy" id="4533"/>
    <lineage>
        <taxon>Eukaryota</taxon>
        <taxon>Viridiplantae</taxon>
        <taxon>Streptophyta</taxon>
        <taxon>Embryophyta</taxon>
        <taxon>Tracheophyta</taxon>
        <taxon>Spermatophyta</taxon>
        <taxon>Magnoliopsida</taxon>
        <taxon>Liliopsida</taxon>
        <taxon>Poales</taxon>
        <taxon>Poaceae</taxon>
        <taxon>BOP clade</taxon>
        <taxon>Oryzoideae</taxon>
        <taxon>Oryzeae</taxon>
        <taxon>Oryzinae</taxon>
        <taxon>Oryza</taxon>
    </lineage>
</organism>
<dbReference type="GO" id="GO:0019005">
    <property type="term" value="C:SCF ubiquitin ligase complex"/>
    <property type="evidence" value="ECO:0007669"/>
    <property type="project" value="TreeGrafter"/>
</dbReference>
<dbReference type="PANTHER" id="PTHR13318:SF41">
    <property type="entry name" value="F-BOX_LRR-REPEAT PROTEIN 4"/>
    <property type="match status" value="1"/>
</dbReference>
<feature type="domain" description="F-box/LRR-repeat protein 15-like leucin rich repeat" evidence="2">
    <location>
        <begin position="63"/>
        <end position="279"/>
    </location>
</feature>
<dbReference type="AlphaFoldDB" id="J3N0X6"/>
<dbReference type="HOGENOM" id="CLU_016072_3_0_1"/>
<dbReference type="InterPro" id="IPR032675">
    <property type="entry name" value="LRR_dom_sf"/>
</dbReference>
<reference evidence="3" key="2">
    <citation type="submission" date="2013-04" db="UniProtKB">
        <authorList>
            <consortium name="EnsemblPlants"/>
        </authorList>
    </citation>
    <scope>IDENTIFICATION</scope>
</reference>
<dbReference type="Pfam" id="PF25372">
    <property type="entry name" value="DUF7885"/>
    <property type="match status" value="2"/>
</dbReference>
<name>J3N0X6_ORYBR</name>
<dbReference type="GO" id="GO:0031146">
    <property type="term" value="P:SCF-dependent proteasomal ubiquitin-dependent protein catabolic process"/>
    <property type="evidence" value="ECO:0007669"/>
    <property type="project" value="TreeGrafter"/>
</dbReference>
<keyword evidence="4" id="KW-1185">Reference proteome</keyword>
<evidence type="ECO:0000313" key="4">
    <source>
        <dbReference type="Proteomes" id="UP000006038"/>
    </source>
</evidence>
<evidence type="ECO:0000313" key="3">
    <source>
        <dbReference type="EnsemblPlants" id="OB10G11740.1"/>
    </source>
</evidence>
<dbReference type="SUPFAM" id="SSF52047">
    <property type="entry name" value="RNI-like"/>
    <property type="match status" value="2"/>
</dbReference>
<proteinExistence type="predicted"/>
<dbReference type="eggNOG" id="KOG1947">
    <property type="taxonomic scope" value="Eukaryota"/>
</dbReference>
<dbReference type="EnsemblPlants" id="OB10G11740.1">
    <property type="protein sequence ID" value="OB10G11740.1"/>
    <property type="gene ID" value="OB10G11740"/>
</dbReference>
<feature type="region of interest" description="Disordered" evidence="1">
    <location>
        <begin position="1"/>
        <end position="60"/>
    </location>
</feature>
<dbReference type="InterPro" id="IPR057207">
    <property type="entry name" value="FBXL15_LRR"/>
</dbReference>
<dbReference type="Gene3D" id="3.80.10.10">
    <property type="entry name" value="Ribonuclease Inhibitor"/>
    <property type="match status" value="3"/>
</dbReference>
<feature type="domain" description="F-box/LRR-repeat protein 15-like leucin rich repeat" evidence="2">
    <location>
        <begin position="332"/>
        <end position="487"/>
    </location>
</feature>
<accession>J3N0X6</accession>
<evidence type="ECO:0000256" key="1">
    <source>
        <dbReference type="SAM" id="MobiDB-lite"/>
    </source>
</evidence>
<protein>
    <recommendedName>
        <fullName evidence="2">F-box/LRR-repeat protein 15-like leucin rich repeat domain-containing protein</fullName>
    </recommendedName>
</protein>
<evidence type="ECO:0000259" key="2">
    <source>
        <dbReference type="Pfam" id="PF25372"/>
    </source>
</evidence>